<name>A0A2U9R661_PICKU</name>
<dbReference type="InterPro" id="IPR037321">
    <property type="entry name" value="KIN17-like"/>
</dbReference>
<dbReference type="GO" id="GO:0005634">
    <property type="term" value="C:nucleus"/>
    <property type="evidence" value="ECO:0007669"/>
    <property type="project" value="TreeGrafter"/>
</dbReference>
<proteinExistence type="predicted"/>
<dbReference type="SUPFAM" id="SSF57667">
    <property type="entry name" value="beta-beta-alpha zinc fingers"/>
    <property type="match status" value="1"/>
</dbReference>
<dbReference type="Gene3D" id="1.10.10.2030">
    <property type="entry name" value="DNA/RNA-binding protein Kin17, conserved domain"/>
    <property type="match status" value="1"/>
</dbReference>
<organism evidence="3 4">
    <name type="scientific">Pichia kudriavzevii</name>
    <name type="common">Yeast</name>
    <name type="synonym">Issatchenkia orientalis</name>
    <dbReference type="NCBI Taxonomy" id="4909"/>
    <lineage>
        <taxon>Eukaryota</taxon>
        <taxon>Fungi</taxon>
        <taxon>Dikarya</taxon>
        <taxon>Ascomycota</taxon>
        <taxon>Saccharomycotina</taxon>
        <taxon>Pichiomycetes</taxon>
        <taxon>Pichiales</taxon>
        <taxon>Pichiaceae</taxon>
        <taxon>Pichia</taxon>
    </lineage>
</organism>
<dbReference type="GeneID" id="40384657"/>
<feature type="compositionally biased region" description="Basic and acidic residues" evidence="1">
    <location>
        <begin position="201"/>
        <end position="210"/>
    </location>
</feature>
<dbReference type="VEuPathDB" id="FungiDB:C5L36_0C07760"/>
<evidence type="ECO:0000313" key="3">
    <source>
        <dbReference type="EMBL" id="AWU76862.1"/>
    </source>
</evidence>
<dbReference type="STRING" id="4909.A0A2U9R661"/>
<dbReference type="Pfam" id="PF10357">
    <property type="entry name" value="WH_KIN17"/>
    <property type="match status" value="1"/>
</dbReference>
<keyword evidence="4" id="KW-1185">Reference proteome</keyword>
<feature type="domain" description="DNA/RNA-binding protein Kin17 WH-like" evidence="2">
    <location>
        <begin position="56"/>
        <end position="177"/>
    </location>
</feature>
<evidence type="ECO:0000313" key="4">
    <source>
        <dbReference type="Proteomes" id="UP000249293"/>
    </source>
</evidence>
<dbReference type="EMBL" id="CP028775">
    <property type="protein sequence ID" value="AWU76862.1"/>
    <property type="molecule type" value="Genomic_DNA"/>
</dbReference>
<dbReference type="GO" id="GO:0006260">
    <property type="term" value="P:DNA replication"/>
    <property type="evidence" value="ECO:0007669"/>
    <property type="project" value="TreeGrafter"/>
</dbReference>
<feature type="region of interest" description="Disordered" evidence="1">
    <location>
        <begin position="193"/>
        <end position="229"/>
    </location>
</feature>
<dbReference type="KEGG" id="pkz:C5L36_0C07760"/>
<dbReference type="GO" id="GO:0003690">
    <property type="term" value="F:double-stranded DNA binding"/>
    <property type="evidence" value="ECO:0007669"/>
    <property type="project" value="TreeGrafter"/>
</dbReference>
<feature type="compositionally biased region" description="Basic residues" evidence="1">
    <location>
        <begin position="218"/>
        <end position="229"/>
    </location>
</feature>
<dbReference type="PANTHER" id="PTHR12805:SF0">
    <property type="entry name" value="DNA_RNA-BINDING PROTEIN KIN17"/>
    <property type="match status" value="1"/>
</dbReference>
<dbReference type="OrthoDB" id="10266249at2759"/>
<dbReference type="RefSeq" id="XP_029322339.1">
    <property type="nucleotide sequence ID" value="XM_029466479.1"/>
</dbReference>
<dbReference type="Pfam" id="PF25095">
    <property type="entry name" value="C2H2-zf_KIN17"/>
    <property type="match status" value="1"/>
</dbReference>
<evidence type="ECO:0000256" key="1">
    <source>
        <dbReference type="SAM" id="MobiDB-lite"/>
    </source>
</evidence>
<evidence type="ECO:0000259" key="2">
    <source>
        <dbReference type="SMART" id="SM01253"/>
    </source>
</evidence>
<sequence>MAHTEKADKLYLAKARRRRGLQQTRFYCQLCRRQCLDQHGFALHAKSQSHMRNLEDKLAQHGGDAEKLLRTFSDEFERAFLLKLKSAHGEKLVGLNSCYQEYITDKDAVHLNATRWTSLTRFAIHLRDSGKCRLENVDNGSGEKWLIGYKREPTRREGEKQDLEKQELLEYIDEIVLDEDKVQDKITQDIPTGKVATLEPAPHDQLKDASRAQPLSAPRKKVAFKLKKK</sequence>
<reference evidence="3 4" key="1">
    <citation type="submission" date="2018-06" db="EMBL/GenBank/DDBJ databases">
        <title>Population genomics shows no distinction between pathogenic Candida krusei and environmental Pichia kudriavzevii: One species, four names.</title>
        <authorList>
            <person name="Douglass A.P."/>
            <person name="Offei B."/>
            <person name="Braun-Galleani S."/>
            <person name="Coughlan A.Y."/>
            <person name="Martos A."/>
            <person name="Ortiz-Merino R.A."/>
            <person name="Byrne K.P."/>
            <person name="Wolfe K.H."/>
        </authorList>
    </citation>
    <scope>NUCLEOTIDE SEQUENCE [LARGE SCALE GENOMIC DNA]</scope>
    <source>
        <strain evidence="3 4">CBS573</strain>
    </source>
</reference>
<gene>
    <name evidence="3" type="ORF">C5L36_0C07760</name>
</gene>
<dbReference type="InterPro" id="IPR056767">
    <property type="entry name" value="C2H2-Znf_KIN17"/>
</dbReference>
<dbReference type="InterPro" id="IPR036236">
    <property type="entry name" value="Znf_C2H2_sf"/>
</dbReference>
<dbReference type="Proteomes" id="UP000249293">
    <property type="component" value="Chromosome 3"/>
</dbReference>
<dbReference type="PANTHER" id="PTHR12805">
    <property type="entry name" value="KIN17 KIN, ANTIGENIC DETERMINANT OF RECA PROTEIN HOMOLOG"/>
    <property type="match status" value="1"/>
</dbReference>
<dbReference type="GO" id="GO:0006974">
    <property type="term" value="P:DNA damage response"/>
    <property type="evidence" value="ECO:0007669"/>
    <property type="project" value="TreeGrafter"/>
</dbReference>
<dbReference type="InterPro" id="IPR038254">
    <property type="entry name" value="KIN17_WH-like_sf"/>
</dbReference>
<protein>
    <recommendedName>
        <fullName evidence="2">DNA/RNA-binding protein Kin17 WH-like domain-containing protein</fullName>
    </recommendedName>
</protein>
<accession>A0A2U9R661</accession>
<dbReference type="InterPro" id="IPR019447">
    <property type="entry name" value="DNA/RNA-bd_Kin17_WH-like_dom"/>
</dbReference>
<dbReference type="AlphaFoldDB" id="A0A2U9R661"/>
<dbReference type="SMART" id="SM01253">
    <property type="entry name" value="Kin17_mid"/>
    <property type="match status" value="1"/>
</dbReference>